<dbReference type="Pfam" id="PF02686">
    <property type="entry name" value="GatC"/>
    <property type="match status" value="1"/>
</dbReference>
<dbReference type="GO" id="GO:0006450">
    <property type="term" value="P:regulation of translational fidelity"/>
    <property type="evidence" value="ECO:0007669"/>
    <property type="project" value="InterPro"/>
</dbReference>
<dbReference type="PANTHER" id="PTHR15004:SF0">
    <property type="entry name" value="GLUTAMYL-TRNA(GLN) AMIDOTRANSFERASE SUBUNIT C, MITOCHONDRIAL"/>
    <property type="match status" value="1"/>
</dbReference>
<keyword evidence="1" id="KW-0067">ATP-binding</keyword>
<dbReference type="EC" id="6.3.5.-" evidence="1"/>
<keyword evidence="1" id="KW-0547">Nucleotide-binding</keyword>
<evidence type="ECO:0000313" key="2">
    <source>
        <dbReference type="EMBL" id="MRH78614.1"/>
    </source>
</evidence>
<organism evidence="2 3">
    <name type="scientific">Spiribacter salilacus</name>
    <dbReference type="NCBI Taxonomy" id="2664894"/>
    <lineage>
        <taxon>Bacteria</taxon>
        <taxon>Pseudomonadati</taxon>
        <taxon>Pseudomonadota</taxon>
        <taxon>Gammaproteobacteria</taxon>
        <taxon>Chromatiales</taxon>
        <taxon>Ectothiorhodospiraceae</taxon>
        <taxon>Spiribacter</taxon>
    </lineage>
</organism>
<dbReference type="InterPro" id="IPR036113">
    <property type="entry name" value="Asp/Glu-ADT_sf_sub_c"/>
</dbReference>
<dbReference type="InterPro" id="IPR003837">
    <property type="entry name" value="GatC"/>
</dbReference>
<dbReference type="GO" id="GO:0070681">
    <property type="term" value="P:glutaminyl-tRNAGln biosynthesis via transamidation"/>
    <property type="evidence" value="ECO:0007669"/>
    <property type="project" value="TreeGrafter"/>
</dbReference>
<dbReference type="GO" id="GO:0016740">
    <property type="term" value="F:transferase activity"/>
    <property type="evidence" value="ECO:0007669"/>
    <property type="project" value="UniProtKB-KW"/>
</dbReference>
<comment type="catalytic activity">
    <reaction evidence="1">
        <text>L-glutamyl-tRNA(Gln) + L-glutamine + ATP + H2O = L-glutaminyl-tRNA(Gln) + L-glutamate + ADP + phosphate + H(+)</text>
        <dbReference type="Rhea" id="RHEA:17521"/>
        <dbReference type="Rhea" id="RHEA-COMP:9681"/>
        <dbReference type="Rhea" id="RHEA-COMP:9684"/>
        <dbReference type="ChEBI" id="CHEBI:15377"/>
        <dbReference type="ChEBI" id="CHEBI:15378"/>
        <dbReference type="ChEBI" id="CHEBI:29985"/>
        <dbReference type="ChEBI" id="CHEBI:30616"/>
        <dbReference type="ChEBI" id="CHEBI:43474"/>
        <dbReference type="ChEBI" id="CHEBI:58359"/>
        <dbReference type="ChEBI" id="CHEBI:78520"/>
        <dbReference type="ChEBI" id="CHEBI:78521"/>
        <dbReference type="ChEBI" id="CHEBI:456216"/>
    </reaction>
</comment>
<comment type="similarity">
    <text evidence="1">Belongs to the GatC family.</text>
</comment>
<dbReference type="GO" id="GO:0005524">
    <property type="term" value="F:ATP binding"/>
    <property type="evidence" value="ECO:0007669"/>
    <property type="project" value="UniProtKB-KW"/>
</dbReference>
<dbReference type="Proteomes" id="UP000433788">
    <property type="component" value="Unassembled WGS sequence"/>
</dbReference>
<keyword evidence="2" id="KW-0808">Transferase</keyword>
<evidence type="ECO:0000313" key="3">
    <source>
        <dbReference type="Proteomes" id="UP000433788"/>
    </source>
</evidence>
<evidence type="ECO:0000256" key="1">
    <source>
        <dbReference type="HAMAP-Rule" id="MF_00122"/>
    </source>
</evidence>
<keyword evidence="3" id="KW-1185">Reference proteome</keyword>
<keyword evidence="1" id="KW-0648">Protein biosynthesis</keyword>
<gene>
    <name evidence="1 2" type="primary">gatC</name>
    <name evidence="2" type="ORF">GH984_07825</name>
</gene>
<sequence length="95" mass="10594">MSIDAAQVGQIAHLARLAVDEQESEAHARNLSDILAFVDRLAEVDSKDVEPMAHPLEMTQRLRPDQVSEPNERERFQALAPSVSDGCYLVPRVIE</sequence>
<dbReference type="PANTHER" id="PTHR15004">
    <property type="entry name" value="GLUTAMYL-TRNA(GLN) AMIDOTRANSFERASE SUBUNIT C, MITOCHONDRIAL"/>
    <property type="match status" value="1"/>
</dbReference>
<comment type="function">
    <text evidence="1">Allows the formation of correctly charged Asn-tRNA(Asn) or Gln-tRNA(Gln) through the transamidation of misacylated Asp-tRNA(Asn) or Glu-tRNA(Gln) in organisms which lack either or both of asparaginyl-tRNA or glutaminyl-tRNA synthetases. The reaction takes place in the presence of glutamine and ATP through an activated phospho-Asp-tRNA(Asn) or phospho-Glu-tRNA(Gln).</text>
</comment>
<dbReference type="Gene3D" id="1.10.20.60">
    <property type="entry name" value="Glu-tRNAGln amidotransferase C subunit, N-terminal domain"/>
    <property type="match status" value="1"/>
</dbReference>
<reference evidence="2 3" key="1">
    <citation type="submission" date="2019-11" db="EMBL/GenBank/DDBJ databases">
        <authorList>
            <person name="Zhang X.Y."/>
        </authorList>
    </citation>
    <scope>NUCLEOTIDE SEQUENCE [LARGE SCALE GENOMIC DNA]</scope>
    <source>
        <strain evidence="2 3">C176</strain>
    </source>
</reference>
<protein>
    <recommendedName>
        <fullName evidence="1">Aspartyl/glutamyl-tRNA(Asn/Gln) amidotransferase subunit C</fullName>
        <shortName evidence="1">Asp/Glu-ADT subunit C</shortName>
        <ecNumber evidence="1">6.3.5.-</ecNumber>
    </recommendedName>
</protein>
<dbReference type="SUPFAM" id="SSF141000">
    <property type="entry name" value="Glu-tRNAGln amidotransferase C subunit"/>
    <property type="match status" value="1"/>
</dbReference>
<name>A0A6N7R0Z8_9GAMM</name>
<dbReference type="EMBL" id="WJPP01000004">
    <property type="protein sequence ID" value="MRH78614.1"/>
    <property type="molecule type" value="Genomic_DNA"/>
</dbReference>
<dbReference type="AlphaFoldDB" id="A0A6N7R0Z8"/>
<dbReference type="NCBIfam" id="TIGR00135">
    <property type="entry name" value="gatC"/>
    <property type="match status" value="1"/>
</dbReference>
<dbReference type="RefSeq" id="WP_153719670.1">
    <property type="nucleotide sequence ID" value="NZ_WJPP01000004.1"/>
</dbReference>
<accession>A0A6N7R0Z8</accession>
<dbReference type="HAMAP" id="MF_00122">
    <property type="entry name" value="GatC"/>
    <property type="match status" value="1"/>
</dbReference>
<comment type="subunit">
    <text evidence="1">Heterotrimer of A, B and C subunits.</text>
</comment>
<comment type="caution">
    <text evidence="2">The sequence shown here is derived from an EMBL/GenBank/DDBJ whole genome shotgun (WGS) entry which is preliminary data.</text>
</comment>
<keyword evidence="1" id="KW-0436">Ligase</keyword>
<dbReference type="GO" id="GO:0050567">
    <property type="term" value="F:glutaminyl-tRNA synthase (glutamine-hydrolyzing) activity"/>
    <property type="evidence" value="ECO:0007669"/>
    <property type="project" value="UniProtKB-UniRule"/>
</dbReference>
<comment type="catalytic activity">
    <reaction evidence="1">
        <text>L-aspartyl-tRNA(Asn) + L-glutamine + ATP + H2O = L-asparaginyl-tRNA(Asn) + L-glutamate + ADP + phosphate + 2 H(+)</text>
        <dbReference type="Rhea" id="RHEA:14513"/>
        <dbReference type="Rhea" id="RHEA-COMP:9674"/>
        <dbReference type="Rhea" id="RHEA-COMP:9677"/>
        <dbReference type="ChEBI" id="CHEBI:15377"/>
        <dbReference type="ChEBI" id="CHEBI:15378"/>
        <dbReference type="ChEBI" id="CHEBI:29985"/>
        <dbReference type="ChEBI" id="CHEBI:30616"/>
        <dbReference type="ChEBI" id="CHEBI:43474"/>
        <dbReference type="ChEBI" id="CHEBI:58359"/>
        <dbReference type="ChEBI" id="CHEBI:78515"/>
        <dbReference type="ChEBI" id="CHEBI:78516"/>
        <dbReference type="ChEBI" id="CHEBI:456216"/>
    </reaction>
</comment>
<dbReference type="GO" id="GO:0006412">
    <property type="term" value="P:translation"/>
    <property type="evidence" value="ECO:0007669"/>
    <property type="project" value="UniProtKB-UniRule"/>
</dbReference>
<proteinExistence type="inferred from homology"/>